<sequence length="109" mass="11889">MDRPKTPAAADSRPPSCKEDPHDSIRHPKRRKSCPLTPLHSVARTYDDDSASSFTFDTKFSDGFSPETTPRFGYFNCCTQIDKAPGADRIGEGDVIAGDENQNKKGAVG</sequence>
<gene>
    <name evidence="2" type="ORF">CCAM_LOCUS10618</name>
</gene>
<evidence type="ECO:0000313" key="2">
    <source>
        <dbReference type="EMBL" id="VFQ68842.1"/>
    </source>
</evidence>
<evidence type="ECO:0000313" key="3">
    <source>
        <dbReference type="Proteomes" id="UP000595140"/>
    </source>
</evidence>
<organism evidence="2 3">
    <name type="scientific">Cuscuta campestris</name>
    <dbReference type="NCBI Taxonomy" id="132261"/>
    <lineage>
        <taxon>Eukaryota</taxon>
        <taxon>Viridiplantae</taxon>
        <taxon>Streptophyta</taxon>
        <taxon>Embryophyta</taxon>
        <taxon>Tracheophyta</taxon>
        <taxon>Spermatophyta</taxon>
        <taxon>Magnoliopsida</taxon>
        <taxon>eudicotyledons</taxon>
        <taxon>Gunneridae</taxon>
        <taxon>Pentapetalae</taxon>
        <taxon>asterids</taxon>
        <taxon>lamiids</taxon>
        <taxon>Solanales</taxon>
        <taxon>Convolvulaceae</taxon>
        <taxon>Cuscuteae</taxon>
        <taxon>Cuscuta</taxon>
        <taxon>Cuscuta subgen. Grammica</taxon>
        <taxon>Cuscuta sect. Cleistogrammica</taxon>
    </lineage>
</organism>
<proteinExistence type="predicted"/>
<keyword evidence="3" id="KW-1185">Reference proteome</keyword>
<feature type="compositionally biased region" description="Basic and acidic residues" evidence="1">
    <location>
        <begin position="16"/>
        <end position="26"/>
    </location>
</feature>
<evidence type="ECO:0000256" key="1">
    <source>
        <dbReference type="SAM" id="MobiDB-lite"/>
    </source>
</evidence>
<dbReference type="AlphaFoldDB" id="A0A484L0C5"/>
<protein>
    <submittedName>
        <fullName evidence="2">Uncharacterized protein</fullName>
    </submittedName>
</protein>
<name>A0A484L0C5_9ASTE</name>
<dbReference type="Proteomes" id="UP000595140">
    <property type="component" value="Unassembled WGS sequence"/>
</dbReference>
<reference evidence="2 3" key="1">
    <citation type="submission" date="2018-04" db="EMBL/GenBank/DDBJ databases">
        <authorList>
            <person name="Vogel A."/>
        </authorList>
    </citation>
    <scope>NUCLEOTIDE SEQUENCE [LARGE SCALE GENOMIC DNA]</scope>
</reference>
<accession>A0A484L0C5</accession>
<feature type="region of interest" description="Disordered" evidence="1">
    <location>
        <begin position="1"/>
        <end position="35"/>
    </location>
</feature>
<dbReference type="EMBL" id="OOIL02000746">
    <property type="protein sequence ID" value="VFQ68842.1"/>
    <property type="molecule type" value="Genomic_DNA"/>
</dbReference>